<keyword evidence="3 10" id="KW-0812">Transmembrane</keyword>
<comment type="similarity">
    <text evidence="10">Belongs to the G-protein coupled receptor 1 family.</text>
</comment>
<dbReference type="InterPro" id="IPR008109">
    <property type="entry name" value="P2Y13_rcpt"/>
</dbReference>
<dbReference type="InterPro" id="IPR000276">
    <property type="entry name" value="GPCR_Rhodpsn"/>
</dbReference>
<feature type="transmembrane region" description="Helical" evidence="11">
    <location>
        <begin position="201"/>
        <end position="227"/>
    </location>
</feature>
<proteinExistence type="inferred from homology"/>
<evidence type="ECO:0000256" key="4">
    <source>
        <dbReference type="ARBA" id="ARBA00022989"/>
    </source>
</evidence>
<dbReference type="PRINTS" id="PR01735">
    <property type="entry name" value="P2Y13PRNCPTR"/>
</dbReference>
<keyword evidence="6 11" id="KW-0472">Membrane</keyword>
<evidence type="ECO:0000256" key="10">
    <source>
        <dbReference type="RuleBase" id="RU000688"/>
    </source>
</evidence>
<evidence type="ECO:0000256" key="7">
    <source>
        <dbReference type="ARBA" id="ARBA00023157"/>
    </source>
</evidence>
<keyword evidence="5 10" id="KW-0297">G-protein coupled receptor</keyword>
<keyword evidence="7" id="KW-1015">Disulfide bond</keyword>
<dbReference type="PROSITE" id="PS50262">
    <property type="entry name" value="G_PROTEIN_RECEP_F1_2"/>
    <property type="match status" value="1"/>
</dbReference>
<dbReference type="EMBL" id="JAHFZB010000019">
    <property type="protein sequence ID" value="KAK6478659.1"/>
    <property type="molecule type" value="Genomic_DNA"/>
</dbReference>
<comment type="caution">
    <text evidence="13">The sequence shown here is derived from an EMBL/GenBank/DDBJ whole genome shotgun (WGS) entry which is preliminary data.</text>
</comment>
<dbReference type="PROSITE" id="PS00237">
    <property type="entry name" value="G_PROTEIN_RECEP_F1_1"/>
    <property type="match status" value="1"/>
</dbReference>
<feature type="transmembrane region" description="Helical" evidence="11">
    <location>
        <begin position="299"/>
        <end position="317"/>
    </location>
</feature>
<evidence type="ECO:0000256" key="5">
    <source>
        <dbReference type="ARBA" id="ARBA00023040"/>
    </source>
</evidence>
<feature type="transmembrane region" description="Helical" evidence="11">
    <location>
        <begin position="154"/>
        <end position="176"/>
    </location>
</feature>
<evidence type="ECO:0000256" key="1">
    <source>
        <dbReference type="ARBA" id="ARBA00004651"/>
    </source>
</evidence>
<feature type="domain" description="G-protein coupled receptors family 1 profile" evidence="12">
    <location>
        <begin position="56"/>
        <end position="313"/>
    </location>
</feature>
<dbReference type="PANTHER" id="PTHR24233:SF10">
    <property type="entry name" value="P2Y PURINOCEPTOR 13"/>
    <property type="match status" value="1"/>
</dbReference>
<keyword evidence="4 11" id="KW-1133">Transmembrane helix</keyword>
<dbReference type="Proteomes" id="UP001369086">
    <property type="component" value="Unassembled WGS sequence"/>
</dbReference>
<gene>
    <name evidence="13" type="ORF">HHUSO_G21014</name>
</gene>
<keyword evidence="8 10" id="KW-0675">Receptor</keyword>
<keyword evidence="2" id="KW-1003">Cell membrane</keyword>
<evidence type="ECO:0000256" key="8">
    <source>
        <dbReference type="ARBA" id="ARBA00023170"/>
    </source>
</evidence>
<evidence type="ECO:0000256" key="9">
    <source>
        <dbReference type="ARBA" id="ARBA00023224"/>
    </source>
</evidence>
<evidence type="ECO:0000256" key="11">
    <source>
        <dbReference type="SAM" id="Phobius"/>
    </source>
</evidence>
<comment type="subcellular location">
    <subcellularLocation>
        <location evidence="1">Cell membrane</location>
        <topology evidence="1">Multi-pass membrane protein</topology>
    </subcellularLocation>
</comment>
<feature type="transmembrane region" description="Helical" evidence="11">
    <location>
        <begin position="116"/>
        <end position="134"/>
    </location>
</feature>
<feature type="transmembrane region" description="Helical" evidence="11">
    <location>
        <begin position="253"/>
        <end position="270"/>
    </location>
</feature>
<organism evidence="13 14">
    <name type="scientific">Huso huso</name>
    <name type="common">Beluga</name>
    <name type="synonym">Acipenser huso</name>
    <dbReference type="NCBI Taxonomy" id="61971"/>
    <lineage>
        <taxon>Eukaryota</taxon>
        <taxon>Metazoa</taxon>
        <taxon>Chordata</taxon>
        <taxon>Craniata</taxon>
        <taxon>Vertebrata</taxon>
        <taxon>Euteleostomi</taxon>
        <taxon>Actinopterygii</taxon>
        <taxon>Chondrostei</taxon>
        <taxon>Acipenseriformes</taxon>
        <taxon>Acipenseridae</taxon>
        <taxon>Huso</taxon>
    </lineage>
</organism>
<keyword evidence="14" id="KW-1185">Reference proteome</keyword>
<keyword evidence="9 10" id="KW-0807">Transducer</keyword>
<dbReference type="PRINTS" id="PR00237">
    <property type="entry name" value="GPCRRHODOPSN"/>
</dbReference>
<sequence length="349" mass="39579">METSFFSRQASKMNQSHLNSTSEDHSPSVICTKNTSITRVVFPCLYALLFFAAAIFNSLAAWIAFHLPSSKTFVVYLKNMVVADLLTTVTILIKVISDSELGSWQLQAFTCRFSAVVFYFTMYMSIILLGLISLERFVKIDESFAKNLIQNPTFAKVLTVIIWIVLFSTTALPNMVLTDKAPTPSSEKDCMLLKGSLGVYWHEAVICITKIIFWTVFALMVTFYTLISKKVHESYRNSKSNDKNPKRKTKAKVFIIVGVFFVCFTPYHFVRISYTLTQIEKGSNCEKHVVLYILKESTLWLSASNICLNPVIFIFLCKSFRQMLLKTLRLKKSLPVDLTNLESAANGSD</sequence>
<reference evidence="13 14" key="1">
    <citation type="submission" date="2021-05" db="EMBL/GenBank/DDBJ databases">
        <authorList>
            <person name="Zahm M."/>
            <person name="Klopp C."/>
            <person name="Cabau C."/>
            <person name="Kuhl H."/>
            <person name="Suciu R."/>
            <person name="Ciorpac M."/>
            <person name="Holostenco D."/>
            <person name="Gessner J."/>
            <person name="Wuertz S."/>
            <person name="Hohne C."/>
            <person name="Stock M."/>
            <person name="Gislard M."/>
            <person name="Lluch J."/>
            <person name="Milhes M."/>
            <person name="Lampietro C."/>
            <person name="Lopez Roques C."/>
            <person name="Donnadieu C."/>
            <person name="Du K."/>
            <person name="Schartl M."/>
            <person name="Guiguen Y."/>
        </authorList>
    </citation>
    <scope>NUCLEOTIDE SEQUENCE [LARGE SCALE GENOMIC DNA]</scope>
    <source>
        <strain evidence="13">Hh-F2</strain>
        <tissue evidence="13">Blood</tissue>
    </source>
</reference>
<evidence type="ECO:0000256" key="3">
    <source>
        <dbReference type="ARBA" id="ARBA00022692"/>
    </source>
</evidence>
<dbReference type="SUPFAM" id="SSF81321">
    <property type="entry name" value="Family A G protein-coupled receptor-like"/>
    <property type="match status" value="1"/>
</dbReference>
<accession>A0ABR0Z1E4</accession>
<evidence type="ECO:0000313" key="14">
    <source>
        <dbReference type="Proteomes" id="UP001369086"/>
    </source>
</evidence>
<evidence type="ECO:0000313" key="13">
    <source>
        <dbReference type="EMBL" id="KAK6478659.1"/>
    </source>
</evidence>
<name>A0ABR0Z1E4_HUSHU</name>
<evidence type="ECO:0000259" key="12">
    <source>
        <dbReference type="PROSITE" id="PS50262"/>
    </source>
</evidence>
<dbReference type="InterPro" id="IPR017452">
    <property type="entry name" value="GPCR_Rhodpsn_7TM"/>
</dbReference>
<dbReference type="Pfam" id="PF00001">
    <property type="entry name" value="7tm_1"/>
    <property type="match status" value="1"/>
</dbReference>
<evidence type="ECO:0000256" key="6">
    <source>
        <dbReference type="ARBA" id="ARBA00023136"/>
    </source>
</evidence>
<dbReference type="Gene3D" id="1.20.1070.10">
    <property type="entry name" value="Rhodopsin 7-helix transmembrane proteins"/>
    <property type="match status" value="1"/>
</dbReference>
<dbReference type="PANTHER" id="PTHR24233">
    <property type="entry name" value="P2Y PURINOCEPTOR-RELATED G-PROTEIN COUPLED RECEPTOR"/>
    <property type="match status" value="1"/>
</dbReference>
<protein>
    <submittedName>
        <fullName evidence="13">P2Y purinoceptor 13-like</fullName>
    </submittedName>
</protein>
<feature type="transmembrane region" description="Helical" evidence="11">
    <location>
        <begin position="45"/>
        <end position="65"/>
    </location>
</feature>
<evidence type="ECO:0000256" key="2">
    <source>
        <dbReference type="ARBA" id="ARBA00022475"/>
    </source>
</evidence>